<name>A0ABD5NSQ6_9EURY</name>
<dbReference type="GO" id="GO:0004497">
    <property type="term" value="F:monooxygenase activity"/>
    <property type="evidence" value="ECO:0007669"/>
    <property type="project" value="UniProtKB-KW"/>
</dbReference>
<evidence type="ECO:0000313" key="5">
    <source>
        <dbReference type="Proteomes" id="UP001595846"/>
    </source>
</evidence>
<dbReference type="AlphaFoldDB" id="A0ABD5NSQ6"/>
<dbReference type="PANTHER" id="PTHR43303">
    <property type="entry name" value="NADPH DEHYDROGENASE C23G7.10C-RELATED"/>
    <property type="match status" value="1"/>
</dbReference>
<evidence type="ECO:0000313" key="4">
    <source>
        <dbReference type="EMBL" id="MFC3960114.1"/>
    </source>
</evidence>
<evidence type="ECO:0000259" key="2">
    <source>
        <dbReference type="Pfam" id="PF00724"/>
    </source>
</evidence>
<protein>
    <submittedName>
        <fullName evidence="4">FAD-dependent monooxygenase</fullName>
    </submittedName>
</protein>
<reference evidence="4 5" key="1">
    <citation type="journal article" date="2019" name="Int. J. Syst. Evol. Microbiol.">
        <title>The Global Catalogue of Microorganisms (GCM) 10K type strain sequencing project: providing services to taxonomists for standard genome sequencing and annotation.</title>
        <authorList>
            <consortium name="The Broad Institute Genomics Platform"/>
            <consortium name="The Broad Institute Genome Sequencing Center for Infectious Disease"/>
            <person name="Wu L."/>
            <person name="Ma J."/>
        </authorList>
    </citation>
    <scope>NUCLEOTIDE SEQUENCE [LARGE SCALE GENOMIC DNA]</scope>
    <source>
        <strain evidence="4 5">IBRC-M 10256</strain>
    </source>
</reference>
<feature type="region of interest" description="Disordered" evidence="1">
    <location>
        <begin position="409"/>
        <end position="462"/>
    </location>
</feature>
<feature type="domain" description="FAD-binding" evidence="3">
    <location>
        <begin position="2"/>
        <end position="322"/>
    </location>
</feature>
<dbReference type="Gene3D" id="3.50.50.60">
    <property type="entry name" value="FAD/NAD(P)-binding domain"/>
    <property type="match status" value="1"/>
</dbReference>
<feature type="compositionally biased region" description="Polar residues" evidence="1">
    <location>
        <begin position="409"/>
        <end position="420"/>
    </location>
</feature>
<dbReference type="SUPFAM" id="SSF51395">
    <property type="entry name" value="FMN-linked oxidoreductases"/>
    <property type="match status" value="1"/>
</dbReference>
<sequence>MQVTVVGGGPAGLYASLLLKKEYPDWNVTVYERDPADNTYGWGVVFSDATLSNLKEADTVSHERITDAFVRWDPIDVHLKGESIRCGGHTFAGIMRADLLQLLQERSREVGVELIHGETIEEDDVDELAAEADLLIGADGLNSTVRETHEESFRPSVSDGSAKFAWFGTAKPYDVFTFIFRENEHGLWRVHAYPGRMSTFIVECTQETWEAAGLDEKGEEEALAYFEDLFSDHLEGYDLQSKLYGWRNFPVVSCGSWSSGDDIVLLGDAAHTAHFSIGSGTKLALEDAISLLDGFREHGTDVRSALNYYEKERRPRVEGLQDAAERSQTYFENVERYWDMEPEQFAYNMLTRSGRISYDSLKQRDVGYADDYDRWFEANATDADVTPLAARQPLNQSLTLRETTLDNRLTVTRPPSNGSTDGRPGADYLDDLRDRARDGPGLLLTDPVAVSPEGRITPGTPGLYDDSHVDAWAAFVDDVHAETDAAVGLQLVHAGRRGATRHREYGLDRPLPSGDRWELYAPSAKPYVPGGPKPTAVDADDCDRIRDDFAEAAERAAEAGFDYLQLHAGHGYLLSSFLSPLTNDREDEFGGSLEARMRYPLSVFDAVREAWPDERPLGTALQATDWNLSGLKTRESLQVAQALADRDCDLLSIVAGQATVRERPRYDPTVLADFTETYRNETGVPALSTNYVTTYDEVNTLVGAGRADLCTYRP</sequence>
<proteinExistence type="predicted"/>
<dbReference type="Proteomes" id="UP001595846">
    <property type="component" value="Unassembled WGS sequence"/>
</dbReference>
<dbReference type="InterPro" id="IPR036188">
    <property type="entry name" value="FAD/NAD-bd_sf"/>
</dbReference>
<dbReference type="InterPro" id="IPR013785">
    <property type="entry name" value="Aldolase_TIM"/>
</dbReference>
<dbReference type="SUPFAM" id="SSF51905">
    <property type="entry name" value="FAD/NAD(P)-binding domain"/>
    <property type="match status" value="1"/>
</dbReference>
<dbReference type="Pfam" id="PF01494">
    <property type="entry name" value="FAD_binding_3"/>
    <property type="match status" value="1"/>
</dbReference>
<dbReference type="PRINTS" id="PR00420">
    <property type="entry name" value="RNGMNOXGNASE"/>
</dbReference>
<organism evidence="4 5">
    <name type="scientific">Halovivax cerinus</name>
    <dbReference type="NCBI Taxonomy" id="1487865"/>
    <lineage>
        <taxon>Archaea</taxon>
        <taxon>Methanobacteriati</taxon>
        <taxon>Methanobacteriota</taxon>
        <taxon>Stenosarchaea group</taxon>
        <taxon>Halobacteria</taxon>
        <taxon>Halobacteriales</taxon>
        <taxon>Natrialbaceae</taxon>
        <taxon>Halovivax</taxon>
    </lineage>
</organism>
<dbReference type="Gene3D" id="3.30.9.20">
    <property type="match status" value="1"/>
</dbReference>
<dbReference type="GeneID" id="73901476"/>
<evidence type="ECO:0000256" key="1">
    <source>
        <dbReference type="SAM" id="MobiDB-lite"/>
    </source>
</evidence>
<dbReference type="InterPro" id="IPR001155">
    <property type="entry name" value="OxRdtase_FMN_N"/>
</dbReference>
<dbReference type="InterPro" id="IPR044152">
    <property type="entry name" value="YqjM-like"/>
</dbReference>
<feature type="domain" description="NADH:flavin oxidoreductase/NADH oxidase N-terminal" evidence="2">
    <location>
        <begin position="398"/>
        <end position="710"/>
    </location>
</feature>
<keyword evidence="5" id="KW-1185">Reference proteome</keyword>
<gene>
    <name evidence="4" type="ORF">ACFOUR_17270</name>
</gene>
<evidence type="ECO:0000259" key="3">
    <source>
        <dbReference type="Pfam" id="PF01494"/>
    </source>
</evidence>
<dbReference type="Pfam" id="PF00724">
    <property type="entry name" value="Oxidored_FMN"/>
    <property type="match status" value="1"/>
</dbReference>
<keyword evidence="4" id="KW-0560">Oxidoreductase</keyword>
<keyword evidence="4" id="KW-0503">Monooxygenase</keyword>
<comment type="caution">
    <text evidence="4">The sequence shown here is derived from an EMBL/GenBank/DDBJ whole genome shotgun (WGS) entry which is preliminary data.</text>
</comment>
<dbReference type="Gene3D" id="3.20.20.70">
    <property type="entry name" value="Aldolase class I"/>
    <property type="match status" value="1"/>
</dbReference>
<dbReference type="PANTHER" id="PTHR43303:SF3">
    <property type="entry name" value="BLR3436 PROTEIN"/>
    <property type="match status" value="1"/>
</dbReference>
<accession>A0ABD5NSQ6</accession>
<dbReference type="InterPro" id="IPR002938">
    <property type="entry name" value="FAD-bd"/>
</dbReference>
<dbReference type="RefSeq" id="WP_256532395.1">
    <property type="nucleotide sequence ID" value="NZ_CP101824.1"/>
</dbReference>
<dbReference type="EMBL" id="JBHSAQ010000016">
    <property type="protein sequence ID" value="MFC3960114.1"/>
    <property type="molecule type" value="Genomic_DNA"/>
</dbReference>